<reference evidence="9" key="1">
    <citation type="journal article" date="2016" name="Proc. Natl. Acad. Sci. U.S.A.">
        <title>Functional and topological diversity of LOV domain photoreceptors.</title>
        <authorList>
            <person name="Glantz S.T."/>
            <person name="Carpenter E.J."/>
            <person name="Melkonian M."/>
            <person name="Gardner K.H."/>
            <person name="Boyden E.S."/>
            <person name="Wong G.K."/>
            <person name="Chow B.Y."/>
        </authorList>
    </citation>
    <scope>NUCLEOTIDE SEQUENCE</scope>
    <source>
        <strain evidence="9">ZRAV_2019900</strain>
    </source>
</reference>
<keyword evidence="6" id="KW-0675">Receptor</keyword>
<dbReference type="PANTHER" id="PTHR47429:SF2">
    <property type="entry name" value="PROTEIN TWIN LOV 1"/>
    <property type="match status" value="1"/>
</dbReference>
<dbReference type="SUPFAM" id="SSF55785">
    <property type="entry name" value="PYP-like sensor domain (PAS domain)"/>
    <property type="match status" value="2"/>
</dbReference>
<sequence>MGRRICEPSPVPAPSSSQSLTESQESFSSSTAQASNSQALIDSMSRSYDPSIQQFLKKLSHHSFLITDPHLRGHPIVYASDAFLHMSGYPLEEVLGRNPKFLQGLDTDRKPVFQLRDSVCEQKPCQVTLLNYTKQGWPFQIVLHMAPVFSQHDGRLLHFVGVQRPLYDCSLGLLKHTVQSAPTLLGLQRGSCARPGQEGLSNIKNVGCFSYLPRVDAHWQTGIFTGSQKKKMKLASTVLQLLIYELTKSSELKIAGALHGGLLCENAETALCSSLTLALTRIQQSFVILNPNMPGMPVLYASDKFLHSTGFSKDEVIGQNCRFLQGQDTDAGVVEEMRNCIIAEKACTLRFNNYRKDGSSFWNLWHVAPIRDHTAKVVYFVGVPWEVGSSDCCQTNDNAPVKQQFAAVGAVKVAVRSLRGQGLRRSFGP</sequence>
<evidence type="ECO:0000313" key="9">
    <source>
        <dbReference type="EMBL" id="AML79640.1"/>
    </source>
</evidence>
<dbReference type="CDD" id="cd00130">
    <property type="entry name" value="PAS"/>
    <property type="match status" value="2"/>
</dbReference>
<evidence type="ECO:0000259" key="8">
    <source>
        <dbReference type="PROSITE" id="PS50112"/>
    </source>
</evidence>
<keyword evidence="2" id="KW-0716">Sensory transduction</keyword>
<dbReference type="PANTHER" id="PTHR47429">
    <property type="entry name" value="PROTEIN TWIN LOV 1"/>
    <property type="match status" value="1"/>
</dbReference>
<evidence type="ECO:0000256" key="7">
    <source>
        <dbReference type="SAM" id="MobiDB-lite"/>
    </source>
</evidence>
<keyword evidence="4" id="KW-0288">FMN</keyword>
<dbReference type="InterPro" id="IPR035965">
    <property type="entry name" value="PAS-like_dom_sf"/>
</dbReference>
<dbReference type="EMBL" id="KU702151">
    <property type="protein sequence ID" value="AML79640.1"/>
    <property type="molecule type" value="mRNA"/>
</dbReference>
<dbReference type="Gene3D" id="3.30.450.20">
    <property type="entry name" value="PAS domain"/>
    <property type="match status" value="2"/>
</dbReference>
<keyword evidence="1" id="KW-0600">Photoreceptor protein</keyword>
<dbReference type="InterPro" id="IPR001610">
    <property type="entry name" value="PAC"/>
</dbReference>
<proteinExistence type="evidence at transcript level"/>
<evidence type="ECO:0000256" key="3">
    <source>
        <dbReference type="ARBA" id="ARBA00022630"/>
    </source>
</evidence>
<evidence type="ECO:0000256" key="5">
    <source>
        <dbReference type="ARBA" id="ARBA00022991"/>
    </source>
</evidence>
<organism evidence="9">
    <name type="scientific">Polypodium hesperium</name>
    <dbReference type="NCBI Taxonomy" id="504004"/>
    <lineage>
        <taxon>Eukaryota</taxon>
        <taxon>Viridiplantae</taxon>
        <taxon>Streptophyta</taxon>
        <taxon>Embryophyta</taxon>
        <taxon>Tracheophyta</taxon>
        <taxon>Polypodiopsida</taxon>
        <taxon>Polypodiidae</taxon>
        <taxon>Polypodiales</taxon>
        <taxon>Polypodiineae</taxon>
        <taxon>Polypodiaceae</taxon>
        <taxon>Polypodioideae</taxon>
        <taxon>Polypodium</taxon>
    </lineage>
</organism>
<feature type="compositionally biased region" description="Low complexity" evidence="7">
    <location>
        <begin position="14"/>
        <end position="34"/>
    </location>
</feature>
<dbReference type="GO" id="GO:0009637">
    <property type="term" value="P:response to blue light"/>
    <property type="evidence" value="ECO:0007669"/>
    <property type="project" value="UniProtKB-ARBA"/>
</dbReference>
<name>A0A140F7N6_9MONI</name>
<dbReference type="NCBIfam" id="TIGR00229">
    <property type="entry name" value="sensory_box"/>
    <property type="match status" value="1"/>
</dbReference>
<evidence type="ECO:0000256" key="6">
    <source>
        <dbReference type="ARBA" id="ARBA00023170"/>
    </source>
</evidence>
<feature type="domain" description="PAS" evidence="8">
    <location>
        <begin position="76"/>
        <end position="98"/>
    </location>
</feature>
<dbReference type="InterPro" id="IPR000014">
    <property type="entry name" value="PAS"/>
</dbReference>
<dbReference type="GO" id="GO:0005634">
    <property type="term" value="C:nucleus"/>
    <property type="evidence" value="ECO:0007669"/>
    <property type="project" value="TreeGrafter"/>
</dbReference>
<evidence type="ECO:0000256" key="2">
    <source>
        <dbReference type="ARBA" id="ARBA00022606"/>
    </source>
</evidence>
<dbReference type="GO" id="GO:0009881">
    <property type="term" value="F:photoreceptor activity"/>
    <property type="evidence" value="ECO:0007669"/>
    <property type="project" value="UniProtKB-KW"/>
</dbReference>
<protein>
    <submittedName>
        <fullName evidence="9">Putative LOV domain-containing protein</fullName>
    </submittedName>
</protein>
<accession>A0A140F7N6</accession>
<keyword evidence="5" id="KW-0157">Chromophore</keyword>
<evidence type="ECO:0000256" key="1">
    <source>
        <dbReference type="ARBA" id="ARBA00022543"/>
    </source>
</evidence>
<keyword evidence="3" id="KW-0285">Flavoprotein</keyword>
<dbReference type="AlphaFoldDB" id="A0A140F7N6"/>
<feature type="region of interest" description="Disordered" evidence="7">
    <location>
        <begin position="1"/>
        <end position="34"/>
    </location>
</feature>
<dbReference type="Pfam" id="PF13426">
    <property type="entry name" value="PAS_9"/>
    <property type="match status" value="2"/>
</dbReference>
<evidence type="ECO:0000256" key="4">
    <source>
        <dbReference type="ARBA" id="ARBA00022643"/>
    </source>
</evidence>
<dbReference type="SMART" id="SM00086">
    <property type="entry name" value="PAC"/>
    <property type="match status" value="2"/>
</dbReference>
<dbReference type="PROSITE" id="PS50112">
    <property type="entry name" value="PAS"/>
    <property type="match status" value="1"/>
</dbReference>